<evidence type="ECO:0000313" key="2">
    <source>
        <dbReference type="Proteomes" id="UP000735302"/>
    </source>
</evidence>
<keyword evidence="2" id="KW-1185">Reference proteome</keyword>
<accession>A0AAV4AG50</accession>
<proteinExistence type="predicted"/>
<dbReference type="PANTHER" id="PTHR24559">
    <property type="entry name" value="TRANSPOSON TY3-I GAG-POL POLYPROTEIN"/>
    <property type="match status" value="1"/>
</dbReference>
<evidence type="ECO:0000313" key="1">
    <source>
        <dbReference type="EMBL" id="GFO06248.1"/>
    </source>
</evidence>
<dbReference type="InterPro" id="IPR053134">
    <property type="entry name" value="RNA-dir_DNA_polymerase"/>
</dbReference>
<dbReference type="Gene3D" id="3.10.10.10">
    <property type="entry name" value="HIV Type 1 Reverse Transcriptase, subunit A, domain 1"/>
    <property type="match status" value="1"/>
</dbReference>
<organism evidence="1 2">
    <name type="scientific">Plakobranchus ocellatus</name>
    <dbReference type="NCBI Taxonomy" id="259542"/>
    <lineage>
        <taxon>Eukaryota</taxon>
        <taxon>Metazoa</taxon>
        <taxon>Spiralia</taxon>
        <taxon>Lophotrochozoa</taxon>
        <taxon>Mollusca</taxon>
        <taxon>Gastropoda</taxon>
        <taxon>Heterobranchia</taxon>
        <taxon>Euthyneura</taxon>
        <taxon>Panpulmonata</taxon>
        <taxon>Sacoglossa</taxon>
        <taxon>Placobranchoidea</taxon>
        <taxon>Plakobranchidae</taxon>
        <taxon>Plakobranchus</taxon>
    </lineage>
</organism>
<reference evidence="1 2" key="1">
    <citation type="journal article" date="2021" name="Elife">
        <title>Chloroplast acquisition without the gene transfer in kleptoplastic sea slugs, Plakobranchus ocellatus.</title>
        <authorList>
            <person name="Maeda T."/>
            <person name="Takahashi S."/>
            <person name="Yoshida T."/>
            <person name="Shimamura S."/>
            <person name="Takaki Y."/>
            <person name="Nagai Y."/>
            <person name="Toyoda A."/>
            <person name="Suzuki Y."/>
            <person name="Arimoto A."/>
            <person name="Ishii H."/>
            <person name="Satoh N."/>
            <person name="Nishiyama T."/>
            <person name="Hasebe M."/>
            <person name="Maruyama T."/>
            <person name="Minagawa J."/>
            <person name="Obokata J."/>
            <person name="Shigenobu S."/>
        </authorList>
    </citation>
    <scope>NUCLEOTIDE SEQUENCE [LARGE SCALE GENOMIC DNA]</scope>
</reference>
<dbReference type="Proteomes" id="UP000735302">
    <property type="component" value="Unassembled WGS sequence"/>
</dbReference>
<dbReference type="AlphaFoldDB" id="A0AAV4AG50"/>
<gene>
    <name evidence="1" type="ORF">PoB_003275300</name>
</gene>
<sequence length="155" mass="17814">MQWKGPFSILATVDANDYSTNVNERENIFHANLLKTYITRDTANDEMVMALFRGGTQYAVKFFNTCATTALSSTPCYEADLCDELEEMENLGIIRKSNFPYASPVVVVKKRDGSYRIYIDYRWLNKLIMFDPYLKISPAGVFQGRRMTGTSLRYI</sequence>
<name>A0AAV4AG50_9GAST</name>
<comment type="caution">
    <text evidence="1">The sequence shown here is derived from an EMBL/GenBank/DDBJ whole genome shotgun (WGS) entry which is preliminary data.</text>
</comment>
<dbReference type="EMBL" id="BLXT01003769">
    <property type="protein sequence ID" value="GFO06248.1"/>
    <property type="molecule type" value="Genomic_DNA"/>
</dbReference>
<dbReference type="PANTHER" id="PTHR24559:SF444">
    <property type="entry name" value="REVERSE TRANSCRIPTASE DOMAIN-CONTAINING PROTEIN"/>
    <property type="match status" value="1"/>
</dbReference>
<dbReference type="SUPFAM" id="SSF56672">
    <property type="entry name" value="DNA/RNA polymerases"/>
    <property type="match status" value="1"/>
</dbReference>
<protein>
    <submittedName>
        <fullName evidence="1">Pol polyprotein</fullName>
    </submittedName>
</protein>
<dbReference type="InterPro" id="IPR043502">
    <property type="entry name" value="DNA/RNA_pol_sf"/>
</dbReference>